<organism evidence="7 8">
    <name type="scientific">Sordaria macrospora</name>
    <dbReference type="NCBI Taxonomy" id="5147"/>
    <lineage>
        <taxon>Eukaryota</taxon>
        <taxon>Fungi</taxon>
        <taxon>Dikarya</taxon>
        <taxon>Ascomycota</taxon>
        <taxon>Pezizomycotina</taxon>
        <taxon>Sordariomycetes</taxon>
        <taxon>Sordariomycetidae</taxon>
        <taxon>Sordariales</taxon>
        <taxon>Sordariaceae</taxon>
        <taxon>Sordaria</taxon>
    </lineage>
</organism>
<name>A0A8S8ZRI6_SORMA</name>
<dbReference type="VEuPathDB" id="FungiDB:SMAC_05041"/>
<comment type="cofactor">
    <cofactor evidence="1">
        <name>FAD</name>
        <dbReference type="ChEBI" id="CHEBI:57692"/>
    </cofactor>
</comment>
<dbReference type="EMBL" id="NMPR01000036">
    <property type="protein sequence ID" value="KAA8633467.1"/>
    <property type="molecule type" value="Genomic_DNA"/>
</dbReference>
<dbReference type="AlphaFoldDB" id="A0A8S8ZRI6"/>
<accession>A0A8S8ZRI6</accession>
<evidence type="ECO:0000256" key="4">
    <source>
        <dbReference type="ARBA" id="ARBA00022827"/>
    </source>
</evidence>
<feature type="domain" description="FAD-binding" evidence="6">
    <location>
        <begin position="9"/>
        <end position="377"/>
    </location>
</feature>
<dbReference type="Pfam" id="PF01494">
    <property type="entry name" value="FAD_binding_3"/>
    <property type="match status" value="1"/>
</dbReference>
<dbReference type="Proteomes" id="UP000433876">
    <property type="component" value="Unassembled WGS sequence"/>
</dbReference>
<reference evidence="7 8" key="1">
    <citation type="submission" date="2017-07" db="EMBL/GenBank/DDBJ databases">
        <title>Genome sequence of the Sordaria macrospora wild type strain R19027.</title>
        <authorList>
            <person name="Nowrousian M."/>
            <person name="Teichert I."/>
            <person name="Kueck U."/>
        </authorList>
    </citation>
    <scope>NUCLEOTIDE SEQUENCE [LARGE SCALE GENOMIC DNA]</scope>
    <source>
        <strain evidence="7 8">R19027</strain>
        <tissue evidence="7">Mycelium</tissue>
    </source>
</reference>
<evidence type="ECO:0000256" key="1">
    <source>
        <dbReference type="ARBA" id="ARBA00001974"/>
    </source>
</evidence>
<evidence type="ECO:0000256" key="5">
    <source>
        <dbReference type="ARBA" id="ARBA00023002"/>
    </source>
</evidence>
<proteinExistence type="inferred from homology"/>
<dbReference type="PRINTS" id="PR00420">
    <property type="entry name" value="RNGMNOXGNASE"/>
</dbReference>
<evidence type="ECO:0000313" key="8">
    <source>
        <dbReference type="Proteomes" id="UP000433876"/>
    </source>
</evidence>
<keyword evidence="4" id="KW-0274">FAD</keyword>
<evidence type="ECO:0000256" key="2">
    <source>
        <dbReference type="ARBA" id="ARBA00007992"/>
    </source>
</evidence>
<comment type="similarity">
    <text evidence="2">Belongs to the paxM FAD-dependent monooxygenase family.</text>
</comment>
<evidence type="ECO:0000259" key="6">
    <source>
        <dbReference type="Pfam" id="PF01494"/>
    </source>
</evidence>
<dbReference type="InterPro" id="IPR036188">
    <property type="entry name" value="FAD/NAD-bd_sf"/>
</dbReference>
<dbReference type="OMA" id="MFTRTEA"/>
<dbReference type="Gene3D" id="3.50.50.60">
    <property type="entry name" value="FAD/NAD(P)-binding domain"/>
    <property type="match status" value="1"/>
</dbReference>
<keyword evidence="3" id="KW-0285">Flavoprotein</keyword>
<sequence length="456" mass="50722">MTTSHPFRAIIVGGGPVGLMAAHTFYRAGVDFVVLERQNALAVPEAAGAGIGVMPNTLRLLAQLGLLEAVEAIGTHMHPGTVVTNDGQPFSTVDTDAWCKEFHGTGWVIVHRPELMQLLYGALPEEIRQHLFPGKEVETIETTEEGVVVRCTDGSLERGSIVVGADGAHSKVRDCMRRITLQESPKAAVNEEKPFVATYRCVFGHTVSPPPGISPRDEWHMHGSGISSLLLAGSEKTWFMFSQKLPKPTRERRRYTEKDLESFMEEVGHAHCTSTLTLNDLYQTRTSCYLTDLHEGLIQHFHHDRIVLVGDAVNKQTYNTGQGWNTGVQDVVVLTNKLRALMNNETNPGVPISKRKIEAAFGLYQKERYPVVQQAVKASMMFTRTEAWNHWYDWFADRHVLPRTGGLKLIYRAFLVPANVNAQVLDFLDENNRPSGTIPWLHGSKGNKSETSPGIH</sequence>
<dbReference type="SUPFAM" id="SSF51905">
    <property type="entry name" value="FAD/NAD(P)-binding domain"/>
    <property type="match status" value="1"/>
</dbReference>
<dbReference type="PANTHER" id="PTHR47356:SF2">
    <property type="entry name" value="FAD-BINDING DOMAIN-CONTAINING PROTEIN-RELATED"/>
    <property type="match status" value="1"/>
</dbReference>
<evidence type="ECO:0000313" key="7">
    <source>
        <dbReference type="EMBL" id="KAA8633467.1"/>
    </source>
</evidence>
<dbReference type="PANTHER" id="PTHR47356">
    <property type="entry name" value="FAD-DEPENDENT MONOOXYGENASE ASQG-RELATED"/>
    <property type="match status" value="1"/>
</dbReference>
<dbReference type="GO" id="GO:0004497">
    <property type="term" value="F:monooxygenase activity"/>
    <property type="evidence" value="ECO:0007669"/>
    <property type="project" value="InterPro"/>
</dbReference>
<dbReference type="GO" id="GO:0071949">
    <property type="term" value="F:FAD binding"/>
    <property type="evidence" value="ECO:0007669"/>
    <property type="project" value="InterPro"/>
</dbReference>
<protein>
    <recommendedName>
        <fullName evidence="6">FAD-binding domain-containing protein</fullName>
    </recommendedName>
</protein>
<evidence type="ECO:0000256" key="3">
    <source>
        <dbReference type="ARBA" id="ARBA00022630"/>
    </source>
</evidence>
<dbReference type="InterPro" id="IPR050562">
    <property type="entry name" value="FAD_mOase_fung"/>
</dbReference>
<gene>
    <name evidence="7" type="ORF">SMACR_05041</name>
</gene>
<keyword evidence="5" id="KW-0560">Oxidoreductase</keyword>
<dbReference type="InterPro" id="IPR002938">
    <property type="entry name" value="FAD-bd"/>
</dbReference>
<comment type="caution">
    <text evidence="7">The sequence shown here is derived from an EMBL/GenBank/DDBJ whole genome shotgun (WGS) entry which is preliminary data.</text>
</comment>